<dbReference type="RefSeq" id="WP_354644791.1">
    <property type="nucleotide sequence ID" value="NZ_CP159872.1"/>
</dbReference>
<dbReference type="EMBL" id="CP159872">
    <property type="protein sequence ID" value="XCM83851.1"/>
    <property type="molecule type" value="Genomic_DNA"/>
</dbReference>
<accession>A0AAU8K6X1</accession>
<protein>
    <recommendedName>
        <fullName evidence="2">BON domain-containing protein</fullName>
    </recommendedName>
</protein>
<organism evidence="1">
    <name type="scientific">Kitasatospora camelliae</name>
    <dbReference type="NCBI Taxonomy" id="3156397"/>
    <lineage>
        <taxon>Bacteria</taxon>
        <taxon>Bacillati</taxon>
        <taxon>Actinomycetota</taxon>
        <taxon>Actinomycetes</taxon>
        <taxon>Kitasatosporales</taxon>
        <taxon>Streptomycetaceae</taxon>
        <taxon>Kitasatospora</taxon>
    </lineage>
</organism>
<reference evidence="1" key="1">
    <citation type="submission" date="2024-06" db="EMBL/GenBank/DDBJ databases">
        <title>The genome sequences of Kitasatospora sp. strain HUAS MG31.</title>
        <authorList>
            <person name="Mo P."/>
        </authorList>
    </citation>
    <scope>NUCLEOTIDE SEQUENCE</scope>
    <source>
        <strain evidence="1">HUAS MG31</strain>
    </source>
</reference>
<evidence type="ECO:0000313" key="1">
    <source>
        <dbReference type="EMBL" id="XCM83851.1"/>
    </source>
</evidence>
<dbReference type="AlphaFoldDB" id="A0AAU8K6X1"/>
<dbReference type="KEGG" id="kcm:ABWK59_00990"/>
<gene>
    <name evidence="1" type="ORF">ABWK59_00990</name>
</gene>
<name>A0AAU8K6X1_9ACTN</name>
<evidence type="ECO:0008006" key="2">
    <source>
        <dbReference type="Google" id="ProtNLM"/>
    </source>
</evidence>
<proteinExistence type="predicted"/>
<sequence length="37" mass="3800">MTLSGTLPDASALPVLERLVRAVPGVVDAEARLVAPD</sequence>